<keyword evidence="2" id="KW-0812">Transmembrane</keyword>
<sequence length="710" mass="77871">MASIDNSSSSITAWSDSADLEQGPLNIDRFVLRIRGLKSCCCGTSITRALNRIQPINKHQLNLVTARLDLDLDTSRLSLAEVIKQLNDKTGYTFEQHVASAGQALVLGTSDYRRLQQAAQPYGVSHLEVPEKDSWLYLQRLSGRSSTNPCEAPPTRVRTARLGSDATIAVSEGEESLKLEVTSSFSCQLVQIHFDANTIGARDLFEHYRRYDPLLKLAPPPASATLGVQLVRRSMYSFLAALALTFSVLVLAWTPLESMNPLNTHVSLALATGVQVIAFHDFAVSAARTLYNSRMFEMDALITLSTSVAYTLGVVSYIYQLKGKPLDTGSSFETSALLVTLILFGRVLVEFARYKSAKSVSFRSLQMTEALLVKADSTAPNDPNPKTKTIDARLLQHGDRVKVPPHTIVVTDGVVICGGSEIDEVKVTGEPIPVAKGVQSMVYAGTKNGSGTLIVELTALPHDNSVHRAAALVEDVELLKPKIQALVDRIAAWSIPIVASVGLVVFLTWLFTERYHQHPWTNAVITATTHAISTLLVCCPYAINLPIPLITTIATTISARHGIIFRNTQALLKTRLVTDIVLDKPNLLKPTLTAKLLARGIAIHPLCPKNKDQKSYIRNLQRRKGSMVLYCTMDNNTNDAMPLQQADISLALNDTTHIPFSNTTVKPDIILISPHSGDDILALMRISRMVFRRVVGAVANAEENERRDER</sequence>
<feature type="domain" description="P-type ATPase A" evidence="3">
    <location>
        <begin position="385"/>
        <end position="474"/>
    </location>
</feature>
<evidence type="ECO:0000313" key="6">
    <source>
        <dbReference type="Proteomes" id="UP000799423"/>
    </source>
</evidence>
<evidence type="ECO:0000259" key="3">
    <source>
        <dbReference type="Pfam" id="PF00122"/>
    </source>
</evidence>
<feature type="transmembrane region" description="Helical" evidence="2">
    <location>
        <begin position="523"/>
        <end position="543"/>
    </location>
</feature>
<dbReference type="InterPro" id="IPR036163">
    <property type="entry name" value="HMA_dom_sf"/>
</dbReference>
<proteinExistence type="predicted"/>
<keyword evidence="2" id="KW-0472">Membrane</keyword>
<accession>A0A6A7B3E1</accession>
<feature type="transmembrane region" description="Helical" evidence="2">
    <location>
        <begin position="490"/>
        <end position="511"/>
    </location>
</feature>
<dbReference type="GO" id="GO:0046872">
    <property type="term" value="F:metal ion binding"/>
    <property type="evidence" value="ECO:0007669"/>
    <property type="project" value="UniProtKB-KW"/>
</dbReference>
<protein>
    <submittedName>
        <fullName evidence="5">Uncharacterized protein</fullName>
    </submittedName>
</protein>
<name>A0A6A7B3E1_9PLEO</name>
<dbReference type="Gene3D" id="2.70.150.10">
    <property type="entry name" value="Calcium-transporting ATPase, cytoplasmic transduction domain A"/>
    <property type="match status" value="1"/>
</dbReference>
<dbReference type="Pfam" id="PF24534">
    <property type="entry name" value="HMA_PCA1"/>
    <property type="match status" value="1"/>
</dbReference>
<reference evidence="5" key="1">
    <citation type="submission" date="2020-01" db="EMBL/GenBank/DDBJ databases">
        <authorList>
            <consortium name="DOE Joint Genome Institute"/>
            <person name="Haridas S."/>
            <person name="Albert R."/>
            <person name="Binder M."/>
            <person name="Bloem J."/>
            <person name="Labutti K."/>
            <person name="Salamov A."/>
            <person name="Andreopoulos B."/>
            <person name="Baker S.E."/>
            <person name="Barry K."/>
            <person name="Bills G."/>
            <person name="Bluhm B.H."/>
            <person name="Cannon C."/>
            <person name="Castanera R."/>
            <person name="Culley D.E."/>
            <person name="Daum C."/>
            <person name="Ezra D."/>
            <person name="Gonzalez J.B."/>
            <person name="Henrissat B."/>
            <person name="Kuo A."/>
            <person name="Liang C."/>
            <person name="Lipzen A."/>
            <person name="Lutzoni F."/>
            <person name="Magnuson J."/>
            <person name="Mondo S."/>
            <person name="Nolan M."/>
            <person name="Ohm R."/>
            <person name="Pangilinan J."/>
            <person name="Park H.-J."/>
            <person name="Ramirez L."/>
            <person name="Alfaro M."/>
            <person name="Sun H."/>
            <person name="Tritt A."/>
            <person name="Yoshinaga Y."/>
            <person name="Zwiers L.-H."/>
            <person name="Turgeon B.G."/>
            <person name="Goodwin S.B."/>
            <person name="Spatafora J.W."/>
            <person name="Crous P.W."/>
            <person name="Grigoriev I.V."/>
        </authorList>
    </citation>
    <scope>NUCLEOTIDE SEQUENCE</scope>
    <source>
        <strain evidence="5">IPT5</strain>
    </source>
</reference>
<keyword evidence="6" id="KW-1185">Reference proteome</keyword>
<dbReference type="EMBL" id="MU006309">
    <property type="protein sequence ID" value="KAF2849902.1"/>
    <property type="molecule type" value="Genomic_DNA"/>
</dbReference>
<dbReference type="InterPro" id="IPR008250">
    <property type="entry name" value="ATPase_P-typ_transduc_dom_A_sf"/>
</dbReference>
<dbReference type="PANTHER" id="PTHR46594">
    <property type="entry name" value="P-TYPE CATION-TRANSPORTING ATPASE"/>
    <property type="match status" value="1"/>
</dbReference>
<dbReference type="AlphaFoldDB" id="A0A6A7B3E1"/>
<feature type="transmembrane region" description="Helical" evidence="2">
    <location>
        <begin position="236"/>
        <end position="256"/>
    </location>
</feature>
<dbReference type="SUPFAM" id="SSF81665">
    <property type="entry name" value="Calcium ATPase, transmembrane domain M"/>
    <property type="match status" value="1"/>
</dbReference>
<dbReference type="InterPro" id="IPR056236">
    <property type="entry name" value="HMA_PCA1"/>
</dbReference>
<evidence type="ECO:0000259" key="4">
    <source>
        <dbReference type="Pfam" id="PF24534"/>
    </source>
</evidence>
<feature type="transmembrane region" description="Helical" evidence="2">
    <location>
        <begin position="331"/>
        <end position="349"/>
    </location>
</feature>
<dbReference type="Proteomes" id="UP000799423">
    <property type="component" value="Unassembled WGS sequence"/>
</dbReference>
<dbReference type="SUPFAM" id="SSF55008">
    <property type="entry name" value="HMA, heavy metal-associated domain"/>
    <property type="match status" value="1"/>
</dbReference>
<dbReference type="InterPro" id="IPR023298">
    <property type="entry name" value="ATPase_P-typ_TM_dom_sf"/>
</dbReference>
<evidence type="ECO:0000256" key="1">
    <source>
        <dbReference type="ARBA" id="ARBA00022723"/>
    </source>
</evidence>
<dbReference type="PANTHER" id="PTHR46594:SF4">
    <property type="entry name" value="P-TYPE CATION-TRANSPORTING ATPASE"/>
    <property type="match status" value="1"/>
</dbReference>
<dbReference type="OrthoDB" id="3796877at2759"/>
<keyword evidence="2" id="KW-1133">Transmembrane helix</keyword>
<feature type="transmembrane region" description="Helical" evidence="2">
    <location>
        <begin position="268"/>
        <end position="288"/>
    </location>
</feature>
<dbReference type="Pfam" id="PF00122">
    <property type="entry name" value="E1-E2_ATPase"/>
    <property type="match status" value="1"/>
</dbReference>
<dbReference type="SUPFAM" id="SSF81653">
    <property type="entry name" value="Calcium ATPase, transduction domain A"/>
    <property type="match status" value="1"/>
</dbReference>
<evidence type="ECO:0000256" key="2">
    <source>
        <dbReference type="SAM" id="Phobius"/>
    </source>
</evidence>
<dbReference type="InterPro" id="IPR059000">
    <property type="entry name" value="ATPase_P-type_domA"/>
</dbReference>
<gene>
    <name evidence="5" type="ORF">T440DRAFT_555526</name>
</gene>
<feature type="domain" description="PCA1 HMA heavy metal-associated" evidence="4">
    <location>
        <begin position="188"/>
        <end position="221"/>
    </location>
</feature>
<keyword evidence="1" id="KW-0479">Metal-binding</keyword>
<evidence type="ECO:0000313" key="5">
    <source>
        <dbReference type="EMBL" id="KAF2849902.1"/>
    </source>
</evidence>
<organism evidence="5 6">
    <name type="scientific">Plenodomus tracheiphilus IPT5</name>
    <dbReference type="NCBI Taxonomy" id="1408161"/>
    <lineage>
        <taxon>Eukaryota</taxon>
        <taxon>Fungi</taxon>
        <taxon>Dikarya</taxon>
        <taxon>Ascomycota</taxon>
        <taxon>Pezizomycotina</taxon>
        <taxon>Dothideomycetes</taxon>
        <taxon>Pleosporomycetidae</taxon>
        <taxon>Pleosporales</taxon>
        <taxon>Pleosporineae</taxon>
        <taxon>Leptosphaeriaceae</taxon>
        <taxon>Plenodomus</taxon>
    </lineage>
</organism>
<feature type="transmembrane region" description="Helical" evidence="2">
    <location>
        <begin position="300"/>
        <end position="319"/>
    </location>
</feature>